<organism evidence="10 11">
    <name type="scientific">Capnocytophaga ochracea</name>
    <dbReference type="NCBI Taxonomy" id="1018"/>
    <lineage>
        <taxon>Bacteria</taxon>
        <taxon>Pseudomonadati</taxon>
        <taxon>Bacteroidota</taxon>
        <taxon>Flavobacteriia</taxon>
        <taxon>Flavobacteriales</taxon>
        <taxon>Flavobacteriaceae</taxon>
        <taxon>Capnocytophaga</taxon>
    </lineage>
</organism>
<dbReference type="Pfam" id="PF04239">
    <property type="entry name" value="DUF421"/>
    <property type="match status" value="1"/>
</dbReference>
<keyword evidence="6 7" id="KW-0472">Membrane</keyword>
<feature type="domain" description="YetF-like N-terminal transmembrane" evidence="9">
    <location>
        <begin position="14"/>
        <end position="88"/>
    </location>
</feature>
<feature type="domain" description="YetF C-terminal" evidence="8">
    <location>
        <begin position="92"/>
        <end position="210"/>
    </location>
</feature>
<dbReference type="InterPro" id="IPR023090">
    <property type="entry name" value="UPF0702_alpha/beta_dom_sf"/>
</dbReference>
<dbReference type="AlphaFoldDB" id="A0A2X2RLD7"/>
<protein>
    <submittedName>
        <fullName evidence="10">Protein of uncharacterized function (DUF421)</fullName>
    </submittedName>
</protein>
<dbReference type="Proteomes" id="UP000249891">
    <property type="component" value="Unassembled WGS sequence"/>
</dbReference>
<keyword evidence="5 7" id="KW-1133">Transmembrane helix</keyword>
<evidence type="ECO:0000256" key="3">
    <source>
        <dbReference type="ARBA" id="ARBA00022475"/>
    </source>
</evidence>
<dbReference type="EMBL" id="UARG01000017">
    <property type="protein sequence ID" value="SQA77483.1"/>
    <property type="molecule type" value="Genomic_DNA"/>
</dbReference>
<name>A0A2X2RLD7_CAPOC</name>
<evidence type="ECO:0000313" key="10">
    <source>
        <dbReference type="EMBL" id="SQA77483.1"/>
    </source>
</evidence>
<dbReference type="InterPro" id="IPR007353">
    <property type="entry name" value="DUF421"/>
</dbReference>
<evidence type="ECO:0000256" key="2">
    <source>
        <dbReference type="ARBA" id="ARBA00006448"/>
    </source>
</evidence>
<evidence type="ECO:0000313" key="11">
    <source>
        <dbReference type="Proteomes" id="UP000249891"/>
    </source>
</evidence>
<evidence type="ECO:0000256" key="1">
    <source>
        <dbReference type="ARBA" id="ARBA00004651"/>
    </source>
</evidence>
<accession>A0A2X2RLD7</accession>
<reference evidence="10 11" key="1">
    <citation type="submission" date="2018-06" db="EMBL/GenBank/DDBJ databases">
        <authorList>
            <consortium name="Pathogen Informatics"/>
            <person name="Doyle S."/>
        </authorList>
    </citation>
    <scope>NUCLEOTIDE SEQUENCE [LARGE SCALE GENOMIC DNA]</scope>
    <source>
        <strain evidence="10 11">NCTC11546</strain>
    </source>
</reference>
<comment type="similarity">
    <text evidence="2">Belongs to the UPF0702 family.</text>
</comment>
<evidence type="ECO:0000256" key="6">
    <source>
        <dbReference type="ARBA" id="ARBA00023136"/>
    </source>
</evidence>
<evidence type="ECO:0000259" key="9">
    <source>
        <dbReference type="Pfam" id="PF20730"/>
    </source>
</evidence>
<dbReference type="PANTHER" id="PTHR34582:SF6">
    <property type="entry name" value="UPF0702 TRANSMEMBRANE PROTEIN YCAP"/>
    <property type="match status" value="1"/>
</dbReference>
<evidence type="ECO:0000256" key="4">
    <source>
        <dbReference type="ARBA" id="ARBA00022692"/>
    </source>
</evidence>
<feature type="transmembrane region" description="Helical" evidence="7">
    <location>
        <begin position="12"/>
        <end position="32"/>
    </location>
</feature>
<proteinExistence type="inferred from homology"/>
<dbReference type="InterPro" id="IPR048454">
    <property type="entry name" value="YetF_N"/>
</dbReference>
<feature type="transmembrane region" description="Helical" evidence="7">
    <location>
        <begin position="52"/>
        <end position="84"/>
    </location>
</feature>
<keyword evidence="4 7" id="KW-0812">Transmembrane</keyword>
<comment type="subcellular location">
    <subcellularLocation>
        <location evidence="1">Cell membrane</location>
        <topology evidence="1">Multi-pass membrane protein</topology>
    </subcellularLocation>
</comment>
<gene>
    <name evidence="10" type="primary">yetF</name>
    <name evidence="10" type="ORF">NCTC11546_00696</name>
</gene>
<dbReference type="PANTHER" id="PTHR34582">
    <property type="entry name" value="UPF0702 TRANSMEMBRANE PROTEIN YCAP"/>
    <property type="match status" value="1"/>
</dbReference>
<keyword evidence="3" id="KW-1003">Cell membrane</keyword>
<sequence>MYTIPYIESEEFFYLDVFLKLLLGLLALALIINKSGKGNLAPSSAMDQVQNYVLGGIIGGVIYSPSVSIFQFAIVLAIWAFLIIGLRQLKTKNQAFRRFIDGAPVIVINRGKIDIAACKKAKITAHELAFKLRKEGVYYIREVKRAVLEQNGELIIVLAGEENPKYPIITDGIIQKSVLEDVDKSEEWLLGELQKAGYSNPSEVFLAEYENAQIKVIPYI</sequence>
<evidence type="ECO:0000256" key="5">
    <source>
        <dbReference type="ARBA" id="ARBA00022989"/>
    </source>
</evidence>
<dbReference type="RefSeq" id="WP_128090964.1">
    <property type="nucleotide sequence ID" value="NZ_UARG01000017.1"/>
</dbReference>
<dbReference type="Pfam" id="PF20730">
    <property type="entry name" value="YetF_N"/>
    <property type="match status" value="1"/>
</dbReference>
<dbReference type="GO" id="GO:0005886">
    <property type="term" value="C:plasma membrane"/>
    <property type="evidence" value="ECO:0007669"/>
    <property type="project" value="UniProtKB-SubCell"/>
</dbReference>
<evidence type="ECO:0000256" key="7">
    <source>
        <dbReference type="SAM" id="Phobius"/>
    </source>
</evidence>
<dbReference type="Gene3D" id="3.30.240.20">
    <property type="entry name" value="bsu07140 like domains"/>
    <property type="match status" value="2"/>
</dbReference>
<evidence type="ECO:0000259" key="8">
    <source>
        <dbReference type="Pfam" id="PF04239"/>
    </source>
</evidence>